<dbReference type="OMA" id="PYAKVPF"/>
<evidence type="ECO:0000256" key="3">
    <source>
        <dbReference type="ARBA" id="ARBA00022475"/>
    </source>
</evidence>
<dbReference type="Proteomes" id="UP000694845">
    <property type="component" value="Unplaced"/>
</dbReference>
<keyword evidence="7 9" id="KW-0067">ATP-binding</keyword>
<dbReference type="KEGG" id="aplc:110973899"/>
<organism evidence="12 13">
    <name type="scientific">Acanthaster planci</name>
    <name type="common">Crown-of-thorns starfish</name>
    <dbReference type="NCBI Taxonomy" id="133434"/>
    <lineage>
        <taxon>Eukaryota</taxon>
        <taxon>Metazoa</taxon>
        <taxon>Echinodermata</taxon>
        <taxon>Eleutherozoa</taxon>
        <taxon>Asterozoa</taxon>
        <taxon>Asteroidea</taxon>
        <taxon>Valvatacea</taxon>
        <taxon>Valvatida</taxon>
        <taxon>Acanthasteridae</taxon>
        <taxon>Acanthaster</taxon>
    </lineage>
</organism>
<dbReference type="EC" id="2.7.1.67" evidence="9"/>
<feature type="compositionally biased region" description="Polar residues" evidence="10">
    <location>
        <begin position="20"/>
        <end position="42"/>
    </location>
</feature>
<comment type="similarity">
    <text evidence="2 9">Belongs to the PI3/PI4-kinase family. Type II PI4K subfamily.</text>
</comment>
<name>A0A8B7XLG3_ACAPL</name>
<dbReference type="GO" id="GO:0007030">
    <property type="term" value="P:Golgi organization"/>
    <property type="evidence" value="ECO:0007669"/>
    <property type="project" value="TreeGrafter"/>
</dbReference>
<feature type="domain" description="PI3K/PI4K catalytic" evidence="11">
    <location>
        <begin position="119"/>
        <end position="451"/>
    </location>
</feature>
<dbReference type="PANTHER" id="PTHR12865:SF1">
    <property type="entry name" value="PHOSPHATIDYLINOSITOL 4-KINASE TYPE 2"/>
    <property type="match status" value="1"/>
</dbReference>
<dbReference type="GO" id="GO:0007032">
    <property type="term" value="P:endosome organization"/>
    <property type="evidence" value="ECO:0007669"/>
    <property type="project" value="TreeGrafter"/>
</dbReference>
<evidence type="ECO:0000256" key="9">
    <source>
        <dbReference type="RuleBase" id="RU367084"/>
    </source>
</evidence>
<dbReference type="GO" id="GO:0005802">
    <property type="term" value="C:trans-Golgi network"/>
    <property type="evidence" value="ECO:0007669"/>
    <property type="project" value="TreeGrafter"/>
</dbReference>
<keyword evidence="6 9" id="KW-0418">Kinase</keyword>
<evidence type="ECO:0000313" key="13">
    <source>
        <dbReference type="RefSeq" id="XP_022080800.1"/>
    </source>
</evidence>
<dbReference type="GO" id="GO:0005765">
    <property type="term" value="C:lysosomal membrane"/>
    <property type="evidence" value="ECO:0007669"/>
    <property type="project" value="TreeGrafter"/>
</dbReference>
<keyword evidence="12" id="KW-1185">Reference proteome</keyword>
<sequence>MNINVARKEKPQELHLICESGSSLASPTPDSALRSPTATQRASPPEASPVGTPSALPDVIFAPKLETTHLTSAQERQPLLRHSTRGTIKSLDVDDFNIFNDDVEFTDFVKKAEDAIFQGIYPERISQGSSGSYFVKNMDRKIISVFKPKSEEPYGHLNPKWIKWFQRTCFPCCFGRSCLLPNQGYLSEAGAYLVDKKLGLNIVPKTRVVKLASETFNYSPIDRAKARTKRFTLEKFESLGRRFHRIGLPPKVGSFQLFVSGYKDADYWLRRFDTEALPESTSRQFQMQFERLVVLDYIIRNTDRGNDNWLIKYDKSEVDESADLEESSDWSMVKPPDIKIAAIDNGLAFPFKHPDEWRAYPYHWAWLGQAKTPFSCEVKDSVLPKLTDMNFVEELCKELKDLFSIDKGFDRHMYEKQMSVMRGQILNLCQALRDGKSPVQLVQMPLVTVEKNSKDGHPGRVRQHSDSFTQSFHHRHPFFSWC</sequence>
<proteinExistence type="inferred from homology"/>
<evidence type="ECO:0000313" key="12">
    <source>
        <dbReference type="Proteomes" id="UP000694845"/>
    </source>
</evidence>
<keyword evidence="4 9" id="KW-0808">Transferase</keyword>
<reference evidence="13 14" key="1">
    <citation type="submission" date="2025-04" db="UniProtKB">
        <authorList>
            <consortium name="RefSeq"/>
        </authorList>
    </citation>
    <scope>IDENTIFICATION</scope>
</reference>
<dbReference type="PROSITE" id="PS50290">
    <property type="entry name" value="PI3_4_KINASE_3"/>
    <property type="match status" value="1"/>
</dbReference>
<dbReference type="GO" id="GO:0046854">
    <property type="term" value="P:phosphatidylinositol phosphate biosynthetic process"/>
    <property type="evidence" value="ECO:0007669"/>
    <property type="project" value="UniProtKB-UniRule"/>
</dbReference>
<dbReference type="AlphaFoldDB" id="A0A8B7XLG3"/>
<comment type="catalytic activity">
    <reaction evidence="9">
        <text>a 1,2-diacyl-sn-glycero-3-phospho-(1D-myo-inositol) + ATP = a 1,2-diacyl-sn-glycero-3-phospho-(1D-myo-inositol 4-phosphate) + ADP + H(+)</text>
        <dbReference type="Rhea" id="RHEA:19877"/>
        <dbReference type="ChEBI" id="CHEBI:15378"/>
        <dbReference type="ChEBI" id="CHEBI:30616"/>
        <dbReference type="ChEBI" id="CHEBI:57880"/>
        <dbReference type="ChEBI" id="CHEBI:58178"/>
        <dbReference type="ChEBI" id="CHEBI:456216"/>
        <dbReference type="EC" id="2.7.1.67"/>
    </reaction>
</comment>
<dbReference type="RefSeq" id="XP_022080802.1">
    <property type="nucleotide sequence ID" value="XM_022225110.1"/>
</dbReference>
<dbReference type="PANTHER" id="PTHR12865">
    <property type="entry name" value="PHOSPHATIDYLINOSITOL 4-KINASE TYPE-II"/>
    <property type="match status" value="1"/>
</dbReference>
<accession>A0A8B7XLG3</accession>
<dbReference type="GO" id="GO:0005524">
    <property type="term" value="F:ATP binding"/>
    <property type="evidence" value="ECO:0007669"/>
    <property type="project" value="UniProtKB-UniRule"/>
</dbReference>
<dbReference type="GO" id="GO:0004430">
    <property type="term" value="F:1-phosphatidylinositol 4-kinase activity"/>
    <property type="evidence" value="ECO:0007669"/>
    <property type="project" value="UniProtKB-UniRule"/>
</dbReference>
<comment type="subcellular location">
    <subcellularLocation>
        <location evidence="1">Cell membrane</location>
    </subcellularLocation>
    <subcellularLocation>
        <location evidence="9">Membrane</location>
        <topology evidence="9">Peripheral membrane protein</topology>
    </subcellularLocation>
</comment>
<evidence type="ECO:0000256" key="7">
    <source>
        <dbReference type="ARBA" id="ARBA00022840"/>
    </source>
</evidence>
<keyword evidence="3" id="KW-1003">Cell membrane</keyword>
<evidence type="ECO:0000256" key="2">
    <source>
        <dbReference type="ARBA" id="ARBA00008941"/>
    </source>
</evidence>
<feature type="region of interest" description="Disordered" evidence="10">
    <location>
        <begin position="19"/>
        <end position="55"/>
    </location>
</feature>
<evidence type="ECO:0000313" key="14">
    <source>
        <dbReference type="RefSeq" id="XP_022080802.1"/>
    </source>
</evidence>
<dbReference type="InterPro" id="IPR000403">
    <property type="entry name" value="PI3/4_kinase_cat_dom"/>
</dbReference>
<gene>
    <name evidence="13 14" type="primary">LOC110973899</name>
</gene>
<dbReference type="OrthoDB" id="3349449at2759"/>
<dbReference type="GO" id="GO:0005768">
    <property type="term" value="C:endosome"/>
    <property type="evidence" value="ECO:0007669"/>
    <property type="project" value="TreeGrafter"/>
</dbReference>
<evidence type="ECO:0000256" key="8">
    <source>
        <dbReference type="ARBA" id="ARBA00023136"/>
    </source>
</evidence>
<evidence type="ECO:0000259" key="11">
    <source>
        <dbReference type="PROSITE" id="PS50290"/>
    </source>
</evidence>
<keyword evidence="8 9" id="KW-0472">Membrane</keyword>
<dbReference type="InterPro" id="IPR039756">
    <property type="entry name" value="Lsb6/PI4K2"/>
</dbReference>
<dbReference type="GO" id="GO:0005886">
    <property type="term" value="C:plasma membrane"/>
    <property type="evidence" value="ECO:0007669"/>
    <property type="project" value="UniProtKB-SubCell"/>
</dbReference>
<dbReference type="Pfam" id="PF00454">
    <property type="entry name" value="PI3_PI4_kinase"/>
    <property type="match status" value="1"/>
</dbReference>
<evidence type="ECO:0000256" key="10">
    <source>
        <dbReference type="SAM" id="MobiDB-lite"/>
    </source>
</evidence>
<evidence type="ECO:0000256" key="1">
    <source>
        <dbReference type="ARBA" id="ARBA00004236"/>
    </source>
</evidence>
<evidence type="ECO:0000256" key="6">
    <source>
        <dbReference type="ARBA" id="ARBA00022777"/>
    </source>
</evidence>
<dbReference type="GeneID" id="110973899"/>
<evidence type="ECO:0000256" key="4">
    <source>
        <dbReference type="ARBA" id="ARBA00022679"/>
    </source>
</evidence>
<protein>
    <recommendedName>
        <fullName evidence="9">Phosphatidylinositol 4-kinase type 2</fullName>
        <ecNumber evidence="9">2.7.1.67</ecNumber>
    </recommendedName>
</protein>
<dbReference type="RefSeq" id="XP_022080800.1">
    <property type="nucleotide sequence ID" value="XM_022225108.1"/>
</dbReference>
<evidence type="ECO:0000256" key="5">
    <source>
        <dbReference type="ARBA" id="ARBA00022741"/>
    </source>
</evidence>
<keyword evidence="5 9" id="KW-0547">Nucleotide-binding</keyword>